<sequence length="344" mass="40299">MVYDNNNVLWPDENPGVDYDNMEFFYQDYDYSLADCLVYNSWEEACLCSIDYQGILCEENNQVLCDYEYQYSGGQDGQQCDYDKYRYNPDIGGDPPCNLVEGGEKFNLNFKLQCRNEEQNKIEKLELKNADFWTIHWDKKVQQDSNLVLPDSSRYNYELYEEYTVQNANGEDGEYILARVVKPDYNVKKTAINWQILSKSFVFENQSQGLSIDQLIGKDNLQLEIDLSSIPEDYIYQGRYSLEVDIKSEKNNETEYSIINQIRLFLDSQSYKIPKADNGFNFWIILIIIIAFLVVLAIVLYIVYKKYQIKGQRLLKIHNMKNAKKQQQYQEQSGQIGGTFSGQE</sequence>
<name>A0A0V0Q8W8_PSEPJ</name>
<evidence type="ECO:0008006" key="4">
    <source>
        <dbReference type="Google" id="ProtNLM"/>
    </source>
</evidence>
<dbReference type="Proteomes" id="UP000054937">
    <property type="component" value="Unassembled WGS sequence"/>
</dbReference>
<gene>
    <name evidence="2" type="ORF">PPERSA_00278</name>
</gene>
<keyword evidence="1" id="KW-0812">Transmembrane</keyword>
<keyword evidence="1" id="KW-1133">Transmembrane helix</keyword>
<comment type="caution">
    <text evidence="2">The sequence shown here is derived from an EMBL/GenBank/DDBJ whole genome shotgun (WGS) entry which is preliminary data.</text>
</comment>
<dbReference type="EMBL" id="LDAU01000232">
    <property type="protein sequence ID" value="KRW98690.1"/>
    <property type="molecule type" value="Genomic_DNA"/>
</dbReference>
<organism evidence="2 3">
    <name type="scientific">Pseudocohnilembus persalinus</name>
    <name type="common">Ciliate</name>
    <dbReference type="NCBI Taxonomy" id="266149"/>
    <lineage>
        <taxon>Eukaryota</taxon>
        <taxon>Sar</taxon>
        <taxon>Alveolata</taxon>
        <taxon>Ciliophora</taxon>
        <taxon>Intramacronucleata</taxon>
        <taxon>Oligohymenophorea</taxon>
        <taxon>Scuticociliatia</taxon>
        <taxon>Philasterida</taxon>
        <taxon>Pseudocohnilembidae</taxon>
        <taxon>Pseudocohnilembus</taxon>
    </lineage>
</organism>
<proteinExistence type="predicted"/>
<protein>
    <recommendedName>
        <fullName evidence="4">Transmembrane protein</fullName>
    </recommendedName>
</protein>
<dbReference type="InParanoid" id="A0A0V0Q8W8"/>
<keyword evidence="3" id="KW-1185">Reference proteome</keyword>
<evidence type="ECO:0000256" key="1">
    <source>
        <dbReference type="SAM" id="Phobius"/>
    </source>
</evidence>
<keyword evidence="1" id="KW-0472">Membrane</keyword>
<evidence type="ECO:0000313" key="2">
    <source>
        <dbReference type="EMBL" id="KRW98690.1"/>
    </source>
</evidence>
<dbReference type="AlphaFoldDB" id="A0A0V0Q8W8"/>
<feature type="transmembrane region" description="Helical" evidence="1">
    <location>
        <begin position="280"/>
        <end position="304"/>
    </location>
</feature>
<evidence type="ECO:0000313" key="3">
    <source>
        <dbReference type="Proteomes" id="UP000054937"/>
    </source>
</evidence>
<reference evidence="2 3" key="1">
    <citation type="journal article" date="2015" name="Sci. Rep.">
        <title>Genome of the facultative scuticociliatosis pathogen Pseudocohnilembus persalinus provides insight into its virulence through horizontal gene transfer.</title>
        <authorList>
            <person name="Xiong J."/>
            <person name="Wang G."/>
            <person name="Cheng J."/>
            <person name="Tian M."/>
            <person name="Pan X."/>
            <person name="Warren A."/>
            <person name="Jiang C."/>
            <person name="Yuan D."/>
            <person name="Miao W."/>
        </authorList>
    </citation>
    <scope>NUCLEOTIDE SEQUENCE [LARGE SCALE GENOMIC DNA]</scope>
    <source>
        <strain evidence="2">36N120E</strain>
    </source>
</reference>
<accession>A0A0V0Q8W8</accession>